<feature type="domain" description="HTH tetR-type" evidence="5">
    <location>
        <begin position="1"/>
        <end position="50"/>
    </location>
</feature>
<evidence type="ECO:0000313" key="7">
    <source>
        <dbReference type="Proteomes" id="UP000444960"/>
    </source>
</evidence>
<evidence type="ECO:0000256" key="2">
    <source>
        <dbReference type="ARBA" id="ARBA00023125"/>
    </source>
</evidence>
<gene>
    <name evidence="6" type="ORF">nbrc107696_42120</name>
</gene>
<dbReference type="GO" id="GO:0000976">
    <property type="term" value="F:transcription cis-regulatory region binding"/>
    <property type="evidence" value="ECO:0007669"/>
    <property type="project" value="TreeGrafter"/>
</dbReference>
<dbReference type="Gene3D" id="1.10.357.10">
    <property type="entry name" value="Tetracycline Repressor, domain 2"/>
    <property type="match status" value="1"/>
</dbReference>
<dbReference type="Gene3D" id="1.10.10.60">
    <property type="entry name" value="Homeodomain-like"/>
    <property type="match status" value="1"/>
</dbReference>
<dbReference type="InterPro" id="IPR036271">
    <property type="entry name" value="Tet_transcr_reg_TetR-rel_C_sf"/>
</dbReference>
<accession>A0A7I9VEP1</accession>
<proteinExistence type="predicted"/>
<dbReference type="Proteomes" id="UP000444960">
    <property type="component" value="Unassembled WGS sequence"/>
</dbReference>
<dbReference type="Pfam" id="PF16859">
    <property type="entry name" value="TetR_C_11"/>
    <property type="match status" value="1"/>
</dbReference>
<sequence>MRLLLENGHSNLTIRAVAQAAGVAETTVYRRWPSVGHLIAAALLRLTATDNPIPDTGSVEDDLATLLSQIVALLTRPDVMRVVRSAAAIDDGGAFAATRAAFFDARFTASAAIVERAVARGQLPAGTDSHRLIETLVAPAYMRALLGSRGFDDDFVDSSVAATLHGFDGRTGPPRP</sequence>
<dbReference type="InterPro" id="IPR001647">
    <property type="entry name" value="HTH_TetR"/>
</dbReference>
<keyword evidence="7" id="KW-1185">Reference proteome</keyword>
<protein>
    <submittedName>
        <fullName evidence="6">TetR family transcriptional regulator</fullName>
    </submittedName>
</protein>
<keyword evidence="1" id="KW-0805">Transcription regulation</keyword>
<dbReference type="PANTHER" id="PTHR30055:SF148">
    <property type="entry name" value="TETR-FAMILY TRANSCRIPTIONAL REGULATOR"/>
    <property type="match status" value="1"/>
</dbReference>
<keyword evidence="3" id="KW-0804">Transcription</keyword>
<reference evidence="7" key="1">
    <citation type="submission" date="2019-06" db="EMBL/GenBank/DDBJ databases">
        <title>Gordonia isolated from sludge of a wastewater treatment plant.</title>
        <authorList>
            <person name="Tamura T."/>
            <person name="Aoyama K."/>
            <person name="Kang Y."/>
            <person name="Saito S."/>
            <person name="Akiyama N."/>
            <person name="Yazawa K."/>
            <person name="Gonoi T."/>
            <person name="Mikami Y."/>
        </authorList>
    </citation>
    <scope>NUCLEOTIDE SEQUENCE [LARGE SCALE GENOMIC DNA]</scope>
    <source>
        <strain evidence="7">NBRC 107696</strain>
    </source>
</reference>
<keyword evidence="2 4" id="KW-0238">DNA-binding</keyword>
<evidence type="ECO:0000259" key="5">
    <source>
        <dbReference type="PROSITE" id="PS50977"/>
    </source>
</evidence>
<dbReference type="InterPro" id="IPR050109">
    <property type="entry name" value="HTH-type_TetR-like_transc_reg"/>
</dbReference>
<dbReference type="GO" id="GO:0003700">
    <property type="term" value="F:DNA-binding transcription factor activity"/>
    <property type="evidence" value="ECO:0007669"/>
    <property type="project" value="TreeGrafter"/>
</dbReference>
<evidence type="ECO:0000256" key="1">
    <source>
        <dbReference type="ARBA" id="ARBA00023015"/>
    </source>
</evidence>
<dbReference type="InterPro" id="IPR011075">
    <property type="entry name" value="TetR_C"/>
</dbReference>
<comment type="caution">
    <text evidence="6">The sequence shown here is derived from an EMBL/GenBank/DDBJ whole genome shotgun (WGS) entry which is preliminary data.</text>
</comment>
<dbReference type="PANTHER" id="PTHR30055">
    <property type="entry name" value="HTH-TYPE TRANSCRIPTIONAL REGULATOR RUTR"/>
    <property type="match status" value="1"/>
</dbReference>
<dbReference type="SUPFAM" id="SSF48498">
    <property type="entry name" value="Tetracyclin repressor-like, C-terminal domain"/>
    <property type="match status" value="1"/>
</dbReference>
<evidence type="ECO:0000256" key="3">
    <source>
        <dbReference type="ARBA" id="ARBA00023163"/>
    </source>
</evidence>
<dbReference type="SUPFAM" id="SSF46689">
    <property type="entry name" value="Homeodomain-like"/>
    <property type="match status" value="1"/>
</dbReference>
<dbReference type="EMBL" id="BJOV01000005">
    <property type="protein sequence ID" value="GEE03766.1"/>
    <property type="molecule type" value="Genomic_DNA"/>
</dbReference>
<dbReference type="Pfam" id="PF00440">
    <property type="entry name" value="TetR_N"/>
    <property type="match status" value="1"/>
</dbReference>
<name>A0A7I9VEP1_9ACTN</name>
<dbReference type="InterPro" id="IPR009057">
    <property type="entry name" value="Homeodomain-like_sf"/>
</dbReference>
<evidence type="ECO:0000256" key="4">
    <source>
        <dbReference type="PROSITE-ProRule" id="PRU00335"/>
    </source>
</evidence>
<dbReference type="PROSITE" id="PS50977">
    <property type="entry name" value="HTH_TETR_2"/>
    <property type="match status" value="1"/>
</dbReference>
<evidence type="ECO:0000313" key="6">
    <source>
        <dbReference type="EMBL" id="GEE03766.1"/>
    </source>
</evidence>
<dbReference type="AlphaFoldDB" id="A0A7I9VEP1"/>
<feature type="DNA-binding region" description="H-T-H motif" evidence="4">
    <location>
        <begin position="13"/>
        <end position="32"/>
    </location>
</feature>
<organism evidence="6 7">
    <name type="scientific">Gordonia spumicola</name>
    <dbReference type="NCBI Taxonomy" id="589161"/>
    <lineage>
        <taxon>Bacteria</taxon>
        <taxon>Bacillati</taxon>
        <taxon>Actinomycetota</taxon>
        <taxon>Actinomycetes</taxon>
        <taxon>Mycobacteriales</taxon>
        <taxon>Gordoniaceae</taxon>
        <taxon>Gordonia</taxon>
    </lineage>
</organism>